<reference evidence="1" key="2">
    <citation type="journal article" date="2015" name="Data Brief">
        <title>Shoot transcriptome of the giant reed, Arundo donax.</title>
        <authorList>
            <person name="Barrero R.A."/>
            <person name="Guerrero F.D."/>
            <person name="Moolhuijzen P."/>
            <person name="Goolsby J.A."/>
            <person name="Tidwell J."/>
            <person name="Bellgard S.E."/>
            <person name="Bellgard M.I."/>
        </authorList>
    </citation>
    <scope>NUCLEOTIDE SEQUENCE</scope>
    <source>
        <tissue evidence="1">Shoot tissue taken approximately 20 cm above the soil surface</tissue>
    </source>
</reference>
<dbReference type="EMBL" id="GBRH01240716">
    <property type="protein sequence ID" value="JAD57179.1"/>
    <property type="molecule type" value="Transcribed_RNA"/>
</dbReference>
<evidence type="ECO:0000313" key="1">
    <source>
        <dbReference type="EMBL" id="JAD57179.1"/>
    </source>
</evidence>
<organism evidence="1">
    <name type="scientific">Arundo donax</name>
    <name type="common">Giant reed</name>
    <name type="synonym">Donax arundinaceus</name>
    <dbReference type="NCBI Taxonomy" id="35708"/>
    <lineage>
        <taxon>Eukaryota</taxon>
        <taxon>Viridiplantae</taxon>
        <taxon>Streptophyta</taxon>
        <taxon>Embryophyta</taxon>
        <taxon>Tracheophyta</taxon>
        <taxon>Spermatophyta</taxon>
        <taxon>Magnoliopsida</taxon>
        <taxon>Liliopsida</taxon>
        <taxon>Poales</taxon>
        <taxon>Poaceae</taxon>
        <taxon>PACMAD clade</taxon>
        <taxon>Arundinoideae</taxon>
        <taxon>Arundineae</taxon>
        <taxon>Arundo</taxon>
    </lineage>
</organism>
<protein>
    <submittedName>
        <fullName evidence="1">Uncharacterized protein</fullName>
    </submittedName>
</protein>
<proteinExistence type="predicted"/>
<accession>A0A0A9AZN2</accession>
<reference evidence="1" key="1">
    <citation type="submission" date="2014-09" db="EMBL/GenBank/DDBJ databases">
        <authorList>
            <person name="Magalhaes I.L.F."/>
            <person name="Oliveira U."/>
            <person name="Santos F.R."/>
            <person name="Vidigal T.H.D.A."/>
            <person name="Brescovit A.D."/>
            <person name="Santos A.J."/>
        </authorList>
    </citation>
    <scope>NUCLEOTIDE SEQUENCE</scope>
    <source>
        <tissue evidence="1">Shoot tissue taken approximately 20 cm above the soil surface</tissue>
    </source>
</reference>
<sequence length="13" mass="1644">MQWIALLAWQLDR</sequence>
<name>A0A0A9AZN2_ARUDO</name>